<reference evidence="5" key="1">
    <citation type="submission" date="2009-11" db="EMBL/GenBank/DDBJ databases">
        <authorList>
            <consortium name="The Broad Institute Genome Sequencing Platform"/>
            <person name="Ward D."/>
            <person name="Feldgarden M."/>
            <person name="Earl A."/>
            <person name="Young S.K."/>
            <person name="Zeng Q."/>
            <person name="Koehrsen M."/>
            <person name="Alvarado L."/>
            <person name="Berlin A."/>
            <person name="Bochicchio J."/>
            <person name="Borenstein D."/>
            <person name="Chapman S.B."/>
            <person name="Chen Z."/>
            <person name="Engels R."/>
            <person name="Freedman E."/>
            <person name="Gellesch M."/>
            <person name="Goldberg J."/>
            <person name="Griggs A."/>
            <person name="Gujja S."/>
            <person name="Heilman E."/>
            <person name="Heiman D."/>
            <person name="Hepburn T."/>
            <person name="Howarth C."/>
            <person name="Jen D."/>
            <person name="Larson L."/>
            <person name="Lewis B."/>
            <person name="Mehta T."/>
            <person name="Park D."/>
            <person name="Pearson M."/>
            <person name="Roberts A."/>
            <person name="Saif S."/>
            <person name="Shea T."/>
            <person name="Shenoy N."/>
            <person name="Sisk P."/>
            <person name="Stolte C."/>
            <person name="Sykes S."/>
            <person name="Thomson T."/>
            <person name="Walk T."/>
            <person name="White J."/>
            <person name="Yandava C."/>
            <person name="Izard J."/>
            <person name="Baranova O.V."/>
            <person name="Blanton J.M."/>
            <person name="Tanner A.C."/>
            <person name="Dewhirst F.E."/>
            <person name="Haas B."/>
            <person name="Nusbaum C."/>
            <person name="Birren B."/>
        </authorList>
    </citation>
    <scope>NUCLEOTIDE SEQUENCE [LARGE SCALE GENOMIC DNA]</scope>
    <source>
        <strain evidence="5">1-1 BBBD Race 1</strain>
    </source>
</reference>
<feature type="domain" description="3'-5' exonuclease" evidence="4">
    <location>
        <begin position="147"/>
        <end position="252"/>
    </location>
</feature>
<dbReference type="EMBL" id="ADAS02007212">
    <property type="protein sequence ID" value="OAV85090.1"/>
    <property type="molecule type" value="Genomic_DNA"/>
</dbReference>
<name>A0A180FXB0_PUCT1</name>
<reference evidence="6" key="4">
    <citation type="submission" date="2025-05" db="UniProtKB">
        <authorList>
            <consortium name="EnsemblFungi"/>
        </authorList>
    </citation>
    <scope>IDENTIFICATION</scope>
    <source>
        <strain evidence="6">isolate 1-1 / race 1 (BBBD)</strain>
    </source>
</reference>
<dbReference type="GO" id="GO:0005737">
    <property type="term" value="C:cytoplasm"/>
    <property type="evidence" value="ECO:0007669"/>
    <property type="project" value="TreeGrafter"/>
</dbReference>
<evidence type="ECO:0000259" key="4">
    <source>
        <dbReference type="Pfam" id="PF01612"/>
    </source>
</evidence>
<dbReference type="PANTHER" id="PTHR13620:SF122">
    <property type="entry name" value="3'-5' EXONUCLEASE DOMAIN-CONTAINING PROTEIN"/>
    <property type="match status" value="1"/>
</dbReference>
<feature type="region of interest" description="Disordered" evidence="3">
    <location>
        <begin position="50"/>
        <end position="69"/>
    </location>
</feature>
<evidence type="ECO:0000313" key="6">
    <source>
        <dbReference type="EnsemblFungi" id="PTTG_11411-t43_1-p1"/>
    </source>
</evidence>
<dbReference type="SUPFAM" id="SSF53098">
    <property type="entry name" value="Ribonuclease H-like"/>
    <property type="match status" value="1"/>
</dbReference>
<dbReference type="GO" id="GO:0005634">
    <property type="term" value="C:nucleus"/>
    <property type="evidence" value="ECO:0007669"/>
    <property type="project" value="TreeGrafter"/>
</dbReference>
<evidence type="ECO:0000313" key="7">
    <source>
        <dbReference type="Proteomes" id="UP000005240"/>
    </source>
</evidence>
<dbReference type="GO" id="GO:0003676">
    <property type="term" value="F:nucleic acid binding"/>
    <property type="evidence" value="ECO:0007669"/>
    <property type="project" value="InterPro"/>
</dbReference>
<dbReference type="Proteomes" id="UP000005240">
    <property type="component" value="Unassembled WGS sequence"/>
</dbReference>
<dbReference type="Pfam" id="PF01612">
    <property type="entry name" value="DNA_pol_A_exo1"/>
    <property type="match status" value="1"/>
</dbReference>
<accession>A0A180FXB0</accession>
<protein>
    <submittedName>
        <fullName evidence="6">3'-5' exonuclease domain-containing protein</fullName>
    </submittedName>
</protein>
<keyword evidence="7" id="KW-1185">Reference proteome</keyword>
<dbReference type="InterPro" id="IPR036397">
    <property type="entry name" value="RNaseH_sf"/>
</dbReference>
<reference evidence="6 7" key="3">
    <citation type="journal article" date="2017" name="G3 (Bethesda)">
        <title>Comparative analysis highlights variable genome content of wheat rusts and divergence of the mating loci.</title>
        <authorList>
            <person name="Cuomo C.A."/>
            <person name="Bakkeren G."/>
            <person name="Khalil H.B."/>
            <person name="Panwar V."/>
            <person name="Joly D."/>
            <person name="Linning R."/>
            <person name="Sakthikumar S."/>
            <person name="Song X."/>
            <person name="Adiconis X."/>
            <person name="Fan L."/>
            <person name="Goldberg J.M."/>
            <person name="Levin J.Z."/>
            <person name="Young S."/>
            <person name="Zeng Q."/>
            <person name="Anikster Y."/>
            <person name="Bruce M."/>
            <person name="Wang M."/>
            <person name="Yin C."/>
            <person name="McCallum B."/>
            <person name="Szabo L.J."/>
            <person name="Hulbert S."/>
            <person name="Chen X."/>
            <person name="Fellers J.P."/>
        </authorList>
    </citation>
    <scope>NUCLEOTIDE SEQUENCE</scope>
    <source>
        <strain evidence="6">isolate 1-1 / race 1 (BBBD)</strain>
        <strain evidence="7">Isolate 1-1 / race 1 (BBBD)</strain>
    </source>
</reference>
<dbReference type="AlphaFoldDB" id="A0A180FXB0"/>
<dbReference type="VEuPathDB" id="FungiDB:PTTG_11411"/>
<gene>
    <name evidence="5" type="ORF">PTTG_11411</name>
</gene>
<evidence type="ECO:0000256" key="2">
    <source>
        <dbReference type="ARBA" id="ARBA00022801"/>
    </source>
</evidence>
<evidence type="ECO:0000313" key="5">
    <source>
        <dbReference type="EMBL" id="OAV85090.1"/>
    </source>
</evidence>
<proteinExistence type="predicted"/>
<evidence type="ECO:0000256" key="3">
    <source>
        <dbReference type="SAM" id="MobiDB-lite"/>
    </source>
</evidence>
<dbReference type="PANTHER" id="PTHR13620">
    <property type="entry name" value="3-5 EXONUCLEASE"/>
    <property type="match status" value="1"/>
</dbReference>
<keyword evidence="1" id="KW-0540">Nuclease</keyword>
<dbReference type="GO" id="GO:0006139">
    <property type="term" value="P:nucleobase-containing compound metabolic process"/>
    <property type="evidence" value="ECO:0007669"/>
    <property type="project" value="InterPro"/>
</dbReference>
<dbReference type="InterPro" id="IPR012337">
    <property type="entry name" value="RNaseH-like_sf"/>
</dbReference>
<sequence>MQLFDLRSKGSRKPVSWENGKPLPCHSHAGSSLLLVPARPSIVRRFAPSRPVHSHYGSSTNPNPPPKSMASQISTIGGEYKVRTITGDEFDVIYTRSSATVKGCLSRFRRIFEDSDDEWVAGLDVEYTTVLGREKDLKDEERKKPAVIQDFKNFLEDKTVKFVTVDFKNDKEVLRRIGLVVGNPFDLQKNRLVPSRQPSMLTLAGAMVHPSYRKLEKPHYTFHRHAWQRNVLDIDHIHYAVMDGYLCFNIYKG</sequence>
<evidence type="ECO:0000256" key="1">
    <source>
        <dbReference type="ARBA" id="ARBA00022722"/>
    </source>
</evidence>
<reference evidence="5" key="2">
    <citation type="submission" date="2016-05" db="EMBL/GenBank/DDBJ databases">
        <title>Comparative analysis highlights variable genome content of wheat rusts and divergence of the mating loci.</title>
        <authorList>
            <person name="Cuomo C.A."/>
            <person name="Bakkeren G."/>
            <person name="Szabo L."/>
            <person name="Khalil H."/>
            <person name="Joly D."/>
            <person name="Goldberg J."/>
            <person name="Young S."/>
            <person name="Zeng Q."/>
            <person name="Fellers J."/>
        </authorList>
    </citation>
    <scope>NUCLEOTIDE SEQUENCE [LARGE SCALE GENOMIC DNA]</scope>
    <source>
        <strain evidence="5">1-1 BBBD Race 1</strain>
    </source>
</reference>
<keyword evidence="2" id="KW-0378">Hydrolase</keyword>
<dbReference type="GO" id="GO:0008408">
    <property type="term" value="F:3'-5' exonuclease activity"/>
    <property type="evidence" value="ECO:0007669"/>
    <property type="project" value="InterPro"/>
</dbReference>
<dbReference type="Gene3D" id="3.30.420.10">
    <property type="entry name" value="Ribonuclease H-like superfamily/Ribonuclease H"/>
    <property type="match status" value="1"/>
</dbReference>
<dbReference type="EnsemblFungi" id="PTTG_11411-t43_1">
    <property type="protein sequence ID" value="PTTG_11411-t43_1-p1"/>
    <property type="gene ID" value="PTTG_11411"/>
</dbReference>
<feature type="region of interest" description="Disordered" evidence="3">
    <location>
        <begin position="1"/>
        <end position="22"/>
    </location>
</feature>
<dbReference type="InterPro" id="IPR051132">
    <property type="entry name" value="3-5_Exonuclease_domain"/>
</dbReference>
<dbReference type="InterPro" id="IPR002562">
    <property type="entry name" value="3'-5'_exonuclease_dom"/>
</dbReference>
<dbReference type="OrthoDB" id="10297759at2759"/>
<organism evidence="5">
    <name type="scientific">Puccinia triticina (isolate 1-1 / race 1 (BBBD))</name>
    <name type="common">Brown leaf rust fungus</name>
    <dbReference type="NCBI Taxonomy" id="630390"/>
    <lineage>
        <taxon>Eukaryota</taxon>
        <taxon>Fungi</taxon>
        <taxon>Dikarya</taxon>
        <taxon>Basidiomycota</taxon>
        <taxon>Pucciniomycotina</taxon>
        <taxon>Pucciniomycetes</taxon>
        <taxon>Pucciniales</taxon>
        <taxon>Pucciniaceae</taxon>
        <taxon>Puccinia</taxon>
    </lineage>
</organism>